<dbReference type="InterPro" id="IPR009078">
    <property type="entry name" value="Ferritin-like_SF"/>
</dbReference>
<dbReference type="RefSeq" id="WP_390271793.1">
    <property type="nucleotide sequence ID" value="NZ_JBHRSA010000041.1"/>
</dbReference>
<keyword evidence="3" id="KW-1185">Reference proteome</keyword>
<evidence type="ECO:0000313" key="2">
    <source>
        <dbReference type="EMBL" id="MFC3040499.1"/>
    </source>
</evidence>
<dbReference type="Gene3D" id="2.60.120.10">
    <property type="entry name" value="Jelly Rolls"/>
    <property type="match status" value="1"/>
</dbReference>
<evidence type="ECO:0000313" key="3">
    <source>
        <dbReference type="Proteomes" id="UP001595279"/>
    </source>
</evidence>
<name>A0ABV7CW77_9BACI</name>
<gene>
    <name evidence="2" type="ORF">ACFOGI_09600</name>
</gene>
<evidence type="ECO:0000259" key="1">
    <source>
        <dbReference type="Pfam" id="PF07883"/>
    </source>
</evidence>
<dbReference type="InterPro" id="IPR052538">
    <property type="entry name" value="Flavonoid_dioxygenase-like"/>
</dbReference>
<dbReference type="PANTHER" id="PTHR43346">
    <property type="entry name" value="LIGAND BINDING DOMAIN PROTEIN, PUTATIVE (AFU_ORTHOLOGUE AFUA_6G14370)-RELATED"/>
    <property type="match status" value="1"/>
</dbReference>
<organism evidence="2 3">
    <name type="scientific">Virgibacillus xinjiangensis</name>
    <dbReference type="NCBI Taxonomy" id="393090"/>
    <lineage>
        <taxon>Bacteria</taxon>
        <taxon>Bacillati</taxon>
        <taxon>Bacillota</taxon>
        <taxon>Bacilli</taxon>
        <taxon>Bacillales</taxon>
        <taxon>Bacillaceae</taxon>
        <taxon>Virgibacillus</taxon>
    </lineage>
</organism>
<proteinExistence type="predicted"/>
<protein>
    <submittedName>
        <fullName evidence="2">Cupin domain-containing protein</fullName>
    </submittedName>
</protein>
<dbReference type="InterPro" id="IPR013096">
    <property type="entry name" value="Cupin_2"/>
</dbReference>
<dbReference type="CDD" id="cd02223">
    <property type="entry name" value="cupin_Bh2720-like"/>
    <property type="match status" value="1"/>
</dbReference>
<accession>A0ABV7CW77</accession>
<dbReference type="InterPro" id="IPR011051">
    <property type="entry name" value="RmlC_Cupin_sf"/>
</dbReference>
<dbReference type="PANTHER" id="PTHR43346:SF1">
    <property type="entry name" value="QUERCETIN 2,3-DIOXYGENASE-RELATED"/>
    <property type="match status" value="1"/>
</dbReference>
<comment type="caution">
    <text evidence="2">The sequence shown here is derived from an EMBL/GenBank/DDBJ whole genome shotgun (WGS) entry which is preliminary data.</text>
</comment>
<dbReference type="EMBL" id="JBHRSA010000041">
    <property type="protein sequence ID" value="MFC3040499.1"/>
    <property type="molecule type" value="Genomic_DNA"/>
</dbReference>
<sequence>MVGSNHQTVEAILEVIKGEAEAIDLYNRLANSASEEQKREEIFGAMQHRTARLHHLNDLYISMTGRVPVYQLDRVPFNSFDEGVQKAYHTVLKNGEANRKAYLMTQSSPISEVFLRAYHEETGHAERFSSLSSNHPDNMEYKDYGGQPFVINIEEAAENNNTFRTAIWTGEHLQVTVMSIDVGDDIGLEVHPTVDQFLRIEEGQGLVQMGDTEEQLDFQRQVSEDYAIMVPAGKWHNLTNTGRKPLKLYTIYAPPEHPFGTVHMTKEDAMAAEEG</sequence>
<dbReference type="Proteomes" id="UP001595279">
    <property type="component" value="Unassembled WGS sequence"/>
</dbReference>
<reference evidence="3" key="1">
    <citation type="journal article" date="2019" name="Int. J. Syst. Evol. Microbiol.">
        <title>The Global Catalogue of Microorganisms (GCM) 10K type strain sequencing project: providing services to taxonomists for standard genome sequencing and annotation.</title>
        <authorList>
            <consortium name="The Broad Institute Genomics Platform"/>
            <consortium name="The Broad Institute Genome Sequencing Center for Infectious Disease"/>
            <person name="Wu L."/>
            <person name="Ma J."/>
        </authorList>
    </citation>
    <scope>NUCLEOTIDE SEQUENCE [LARGE SCALE GENOMIC DNA]</scope>
    <source>
        <strain evidence="3">KCTC 13128</strain>
    </source>
</reference>
<dbReference type="SUPFAM" id="SSF51182">
    <property type="entry name" value="RmlC-like cupins"/>
    <property type="match status" value="1"/>
</dbReference>
<dbReference type="InterPro" id="IPR014710">
    <property type="entry name" value="RmlC-like_jellyroll"/>
</dbReference>
<feature type="domain" description="Cupin type-2" evidence="1">
    <location>
        <begin position="177"/>
        <end position="252"/>
    </location>
</feature>
<dbReference type="SUPFAM" id="SSF47240">
    <property type="entry name" value="Ferritin-like"/>
    <property type="match status" value="1"/>
</dbReference>
<dbReference type="Pfam" id="PF07883">
    <property type="entry name" value="Cupin_2"/>
    <property type="match status" value="1"/>
</dbReference>